<dbReference type="PANTHER" id="PTHR37167:SF1">
    <property type="entry name" value="1,4-DIHYDROXY-6-NAPHTOATE SYNTHASE"/>
    <property type="match status" value="1"/>
</dbReference>
<protein>
    <recommendedName>
        <fullName evidence="4">1,4-dihydroxy-6-naphtoate synthase</fullName>
        <ecNumber evidence="4">4.1.99.29</ecNumber>
    </recommendedName>
    <alternativeName>
        <fullName evidence="4">Menaquinone biosynthetic enzyme MqnD</fullName>
    </alternativeName>
</protein>
<reference evidence="5" key="1">
    <citation type="journal article" date="2011" name="Environ. Microbiol.">
        <title>Genomic insights into the metabolic potential of the polycyclic aromatic hydrocarbon degrading sulfate-reducing Deltaproteobacterium N47.</title>
        <authorList>
            <person name="Bergmann F."/>
            <person name="Selesi D."/>
            <person name="Weinmaier T."/>
            <person name="Tischler P."/>
            <person name="Rattei T."/>
            <person name="Meckenstock R.U."/>
        </authorList>
    </citation>
    <scope>NUCLEOTIDE SEQUENCE</scope>
</reference>
<keyword evidence="2 4" id="KW-0474">Menaquinone biosynthesis</keyword>
<comment type="catalytic activity">
    <reaction evidence="4">
        <text>cyclic dehypoxanthinylfutalosinate = 1,4-dihydroxy-6-naphthoate + dihydroxyacetone</text>
        <dbReference type="Rhea" id="RHEA:33087"/>
        <dbReference type="ChEBI" id="CHEBI:16016"/>
        <dbReference type="ChEBI" id="CHEBI:64254"/>
        <dbReference type="ChEBI" id="CHEBI:64270"/>
        <dbReference type="EC" id="4.1.99.29"/>
    </reaction>
</comment>
<dbReference type="Pfam" id="PF02621">
    <property type="entry name" value="VitK2_biosynth"/>
    <property type="match status" value="1"/>
</dbReference>
<dbReference type="AlphaFoldDB" id="E1Y8N4"/>
<dbReference type="CDD" id="cd13635">
    <property type="entry name" value="PBP2_Ttha1568_Mqnd"/>
    <property type="match status" value="1"/>
</dbReference>
<feature type="binding site" evidence="4">
    <location>
        <begin position="56"/>
        <end position="58"/>
    </location>
    <ligand>
        <name>substrate</name>
    </ligand>
</feature>
<accession>E1Y8N4</accession>
<dbReference type="GO" id="GO:0016830">
    <property type="term" value="F:carbon-carbon lyase activity"/>
    <property type="evidence" value="ECO:0007669"/>
    <property type="project" value="UniProtKB-UniRule"/>
</dbReference>
<evidence type="ECO:0000313" key="5">
    <source>
        <dbReference type="EMBL" id="CBX26928.1"/>
    </source>
</evidence>
<proteinExistence type="inferred from homology"/>
<evidence type="ECO:0000256" key="2">
    <source>
        <dbReference type="ARBA" id="ARBA00022428"/>
    </source>
</evidence>
<dbReference type="GO" id="GO:0009234">
    <property type="term" value="P:menaquinone biosynthetic process"/>
    <property type="evidence" value="ECO:0007669"/>
    <property type="project" value="UniProtKB-UniRule"/>
</dbReference>
<evidence type="ECO:0000256" key="4">
    <source>
        <dbReference type="HAMAP-Rule" id="MF_00996"/>
    </source>
</evidence>
<dbReference type="HAMAP" id="MF_00996">
    <property type="entry name" value="MqnD"/>
    <property type="match status" value="1"/>
</dbReference>
<name>E1Y8N4_9BACT</name>
<dbReference type="Gene3D" id="3.40.190.10">
    <property type="entry name" value="Periplasmic binding protein-like II"/>
    <property type="match status" value="2"/>
</dbReference>
<evidence type="ECO:0000256" key="3">
    <source>
        <dbReference type="ARBA" id="ARBA00023239"/>
    </source>
</evidence>
<feature type="binding site" evidence="4">
    <location>
        <begin position="108"/>
        <end position="109"/>
    </location>
    <ligand>
        <name>substrate</name>
    </ligand>
</feature>
<dbReference type="UniPathway" id="UPA00079"/>
<sequence>MTSLSIAFSPCPNDTFIFDAMLHDRIDTLGYNFTPHIDDVETLNIAAFQNTFQITKLSFFAYLLLKKHYTLLDSGAALGFGCGPLLVSGKKSRFSETSEIAIPGNYTTAFLLLKLWNPEIKNIVVTGFDKILPGIKNGEYDAGLIIHEGRFIYPDYDCIKIIDLGQWWEKETKLPIPLGCIAIKNDPATIVHKSQIELLIRNSILHAKNNRDDSLSFILDHAQEMDRKVVDEHINLYVNDFSISLGEPGRNAINALEEMARWKKIL</sequence>
<dbReference type="EMBL" id="FR695864">
    <property type="protein sequence ID" value="CBX26928.1"/>
    <property type="molecule type" value="Genomic_DNA"/>
</dbReference>
<comment type="pathway">
    <text evidence="1 4">Quinol/quinone metabolism; menaquinone biosynthesis.</text>
</comment>
<dbReference type="InterPro" id="IPR003773">
    <property type="entry name" value="Menaquinone_biosynth"/>
</dbReference>
<dbReference type="PANTHER" id="PTHR37167">
    <property type="entry name" value="1,4-DIHYDROXY-6-NAPHTOATE SYNTHASE"/>
    <property type="match status" value="1"/>
</dbReference>
<dbReference type="SUPFAM" id="SSF53850">
    <property type="entry name" value="Periplasmic binding protein-like II"/>
    <property type="match status" value="1"/>
</dbReference>
<comment type="similarity">
    <text evidence="4">Belongs to the MqnA/MqnD family. MqnD subfamily.</text>
</comment>
<dbReference type="InterPro" id="IPR030869">
    <property type="entry name" value="MqnD"/>
</dbReference>
<organism evidence="5">
    <name type="scientific">uncultured Desulfobacterium sp</name>
    <dbReference type="NCBI Taxonomy" id="201089"/>
    <lineage>
        <taxon>Bacteria</taxon>
        <taxon>Pseudomonadati</taxon>
        <taxon>Thermodesulfobacteriota</taxon>
        <taxon>Desulfobacteria</taxon>
        <taxon>Desulfobacterales</taxon>
        <taxon>Desulfobacteriaceae</taxon>
        <taxon>Desulfobacterium</taxon>
        <taxon>environmental samples</taxon>
    </lineage>
</organism>
<feature type="active site" description="Proton acceptor" evidence="4">
    <location>
        <position position="147"/>
    </location>
</feature>
<evidence type="ECO:0000256" key="1">
    <source>
        <dbReference type="ARBA" id="ARBA00004863"/>
    </source>
</evidence>
<dbReference type="EC" id="4.1.99.29" evidence="4"/>
<comment type="function">
    <text evidence="4">Catalyzes the conversion of cyclic dehypoxanthine futalosine (cyclic DHFL) into 1,4-dihydroxy-6-naphthoate, a step in the biosynthesis of menaquinone (MK, vitamin K2).</text>
</comment>
<keyword evidence="3 4" id="KW-0456">Lyase</keyword>
<gene>
    <name evidence="4" type="primary">mqnD</name>
    <name evidence="5" type="ORF">N47_A09570</name>
</gene>